<gene>
    <name evidence="1" type="ORF">SteCoe_39542</name>
</gene>
<evidence type="ECO:0000313" key="1">
    <source>
        <dbReference type="EMBL" id="OMJ65057.1"/>
    </source>
</evidence>
<keyword evidence="2" id="KW-1185">Reference proteome</keyword>
<evidence type="ECO:0000313" key="2">
    <source>
        <dbReference type="Proteomes" id="UP000187209"/>
    </source>
</evidence>
<organism evidence="1 2">
    <name type="scientific">Stentor coeruleus</name>
    <dbReference type="NCBI Taxonomy" id="5963"/>
    <lineage>
        <taxon>Eukaryota</taxon>
        <taxon>Sar</taxon>
        <taxon>Alveolata</taxon>
        <taxon>Ciliophora</taxon>
        <taxon>Postciliodesmatophora</taxon>
        <taxon>Heterotrichea</taxon>
        <taxon>Heterotrichida</taxon>
        <taxon>Stentoridae</taxon>
        <taxon>Stentor</taxon>
    </lineage>
</organism>
<comment type="caution">
    <text evidence="1">The sequence shown here is derived from an EMBL/GenBank/DDBJ whole genome shotgun (WGS) entry which is preliminary data.</text>
</comment>
<reference evidence="1 2" key="1">
    <citation type="submission" date="2016-11" db="EMBL/GenBank/DDBJ databases">
        <title>The macronuclear genome of Stentor coeruleus: a giant cell with tiny introns.</title>
        <authorList>
            <person name="Slabodnick M."/>
            <person name="Ruby J.G."/>
            <person name="Reiff S.B."/>
            <person name="Swart E.C."/>
            <person name="Gosai S."/>
            <person name="Prabakaran S."/>
            <person name="Witkowska E."/>
            <person name="Larue G.E."/>
            <person name="Fisher S."/>
            <person name="Freeman R.M."/>
            <person name="Gunawardena J."/>
            <person name="Chu W."/>
            <person name="Stover N.A."/>
            <person name="Gregory B.D."/>
            <person name="Nowacki M."/>
            <person name="Derisi J."/>
            <person name="Roy S.W."/>
            <person name="Marshall W.F."/>
            <person name="Sood P."/>
        </authorList>
    </citation>
    <scope>NUCLEOTIDE SEQUENCE [LARGE SCALE GENOMIC DNA]</scope>
    <source>
        <strain evidence="1">WM001</strain>
    </source>
</reference>
<accession>A0A1R2AKK6</accession>
<name>A0A1R2AKK6_9CILI</name>
<protein>
    <recommendedName>
        <fullName evidence="3">FCP1 homology domain-containing protein</fullName>
    </recommendedName>
</protein>
<dbReference type="AlphaFoldDB" id="A0A1R2AKK6"/>
<dbReference type="EMBL" id="MPUH01002512">
    <property type="protein sequence ID" value="OMJ65057.1"/>
    <property type="molecule type" value="Genomic_DNA"/>
</dbReference>
<evidence type="ECO:0008006" key="3">
    <source>
        <dbReference type="Google" id="ProtNLM"/>
    </source>
</evidence>
<dbReference type="Pfam" id="PF18143">
    <property type="entry name" value="HAD_SAK_2"/>
    <property type="match status" value="1"/>
</dbReference>
<proteinExistence type="predicted"/>
<sequence>MNEAVGVCYCDFDGCLHDDAVFWHPRRGIYIGTPGRTLFEWMPILEDLLAPHPRVSLVLSTSWVRMRDFQFAKRKLSPSLQERVIGATFHNRAMRKDEFDNMTRGQQILADVERRSPKNWFAIDNDNSGWPAHLKEHLVLTQDHLGLSEPRVQDEVEKILGTWLQTSAKATSES</sequence>
<dbReference type="Proteomes" id="UP000187209">
    <property type="component" value="Unassembled WGS sequence"/>
</dbReference>